<dbReference type="KEGG" id="bcom:BAUCODRAFT_434806"/>
<accession>M2LRB5</accession>
<name>M2LRB5_BAUPA</name>
<dbReference type="RefSeq" id="XP_007675580.1">
    <property type="nucleotide sequence ID" value="XM_007677390.1"/>
</dbReference>
<dbReference type="HOGENOM" id="CLU_1434213_0_0_1"/>
<evidence type="ECO:0008006" key="4">
    <source>
        <dbReference type="Google" id="ProtNLM"/>
    </source>
</evidence>
<proteinExistence type="predicted"/>
<dbReference type="AlphaFoldDB" id="M2LRB5"/>
<feature type="signal peptide" evidence="1">
    <location>
        <begin position="1"/>
        <end position="18"/>
    </location>
</feature>
<dbReference type="OrthoDB" id="3896123at2759"/>
<keyword evidence="3" id="KW-1185">Reference proteome</keyword>
<gene>
    <name evidence="2" type="ORF">BAUCODRAFT_434806</name>
</gene>
<dbReference type="GeneID" id="19114288"/>
<sequence>MAFLIFLFVIASLGGNFAQSLTAVSSINYQPTITGGPGTVVATRYSYAYTVTTPTTMWTPPAFTQTIPVPHCSNTLCNITDHQHCIDNDSVRYGILCNIRFSGTEITNSGRRLVRERERRQDVDESNLMEDSSLEEREYTGSFNACSDFCNDYGTACQGLMFRNGYCTVFDSITGTFSEGGSVAALRQV</sequence>
<feature type="chain" id="PRO_5004020980" description="Apple domain-containing protein" evidence="1">
    <location>
        <begin position="19"/>
        <end position="189"/>
    </location>
</feature>
<dbReference type="Proteomes" id="UP000011761">
    <property type="component" value="Unassembled WGS sequence"/>
</dbReference>
<evidence type="ECO:0000256" key="1">
    <source>
        <dbReference type="SAM" id="SignalP"/>
    </source>
</evidence>
<evidence type="ECO:0000313" key="3">
    <source>
        <dbReference type="Proteomes" id="UP000011761"/>
    </source>
</evidence>
<organism evidence="2 3">
    <name type="scientific">Baudoinia panamericana (strain UAMH 10762)</name>
    <name type="common">Angels' share fungus</name>
    <name type="synonym">Baudoinia compniacensis (strain UAMH 10762)</name>
    <dbReference type="NCBI Taxonomy" id="717646"/>
    <lineage>
        <taxon>Eukaryota</taxon>
        <taxon>Fungi</taxon>
        <taxon>Dikarya</taxon>
        <taxon>Ascomycota</taxon>
        <taxon>Pezizomycotina</taxon>
        <taxon>Dothideomycetes</taxon>
        <taxon>Dothideomycetidae</taxon>
        <taxon>Mycosphaerellales</taxon>
        <taxon>Teratosphaeriaceae</taxon>
        <taxon>Baudoinia</taxon>
    </lineage>
</organism>
<protein>
    <recommendedName>
        <fullName evidence="4">Apple domain-containing protein</fullName>
    </recommendedName>
</protein>
<keyword evidence="1" id="KW-0732">Signal</keyword>
<dbReference type="EMBL" id="KB445554">
    <property type="protein sequence ID" value="EMC96977.1"/>
    <property type="molecule type" value="Genomic_DNA"/>
</dbReference>
<reference evidence="2 3" key="1">
    <citation type="journal article" date="2012" name="PLoS Pathog.">
        <title>Diverse lifestyles and strategies of plant pathogenesis encoded in the genomes of eighteen Dothideomycetes fungi.</title>
        <authorList>
            <person name="Ohm R.A."/>
            <person name="Feau N."/>
            <person name="Henrissat B."/>
            <person name="Schoch C.L."/>
            <person name="Horwitz B.A."/>
            <person name="Barry K.W."/>
            <person name="Condon B.J."/>
            <person name="Copeland A.C."/>
            <person name="Dhillon B."/>
            <person name="Glaser F."/>
            <person name="Hesse C.N."/>
            <person name="Kosti I."/>
            <person name="LaButti K."/>
            <person name="Lindquist E.A."/>
            <person name="Lucas S."/>
            <person name="Salamov A.A."/>
            <person name="Bradshaw R.E."/>
            <person name="Ciuffetti L."/>
            <person name="Hamelin R.C."/>
            <person name="Kema G.H.J."/>
            <person name="Lawrence C."/>
            <person name="Scott J.A."/>
            <person name="Spatafora J.W."/>
            <person name="Turgeon B.G."/>
            <person name="de Wit P.J.G.M."/>
            <person name="Zhong S."/>
            <person name="Goodwin S.B."/>
            <person name="Grigoriev I.V."/>
        </authorList>
    </citation>
    <scope>NUCLEOTIDE SEQUENCE [LARGE SCALE GENOMIC DNA]</scope>
    <source>
        <strain evidence="2 3">UAMH 10762</strain>
    </source>
</reference>
<evidence type="ECO:0000313" key="2">
    <source>
        <dbReference type="EMBL" id="EMC96977.1"/>
    </source>
</evidence>